<proteinExistence type="predicted"/>
<evidence type="ECO:0000313" key="2">
    <source>
        <dbReference type="EMBL" id="NHN84761.1"/>
    </source>
</evidence>
<comment type="caution">
    <text evidence="2">The sequence shown here is derived from an EMBL/GenBank/DDBJ whole genome shotgun (WGS) entry which is preliminary data.</text>
</comment>
<dbReference type="Proteomes" id="UP000635278">
    <property type="component" value="Unassembled WGS sequence"/>
</dbReference>
<protein>
    <recommendedName>
        <fullName evidence="4">DUF4154 domain-containing protein</fullName>
    </recommendedName>
</protein>
<keyword evidence="3" id="KW-1185">Reference proteome</keyword>
<accession>A0ABX0JMZ2</accession>
<reference evidence="2 3" key="1">
    <citation type="journal article" date="2020" name="Int. J. Syst. Evol. Microbiol.">
        <title>Novel acetic acid bacteria from cider fermentations: Acetobacter conturbans sp. nov. and Acetobacter fallax sp. nov.</title>
        <authorList>
            <person name="Sombolestani A.S."/>
            <person name="Cleenwerck I."/>
            <person name="Cnockaert M."/>
            <person name="Borremans W."/>
            <person name="Wieme A.D."/>
            <person name="De Vuyst L."/>
            <person name="Vandamme P."/>
        </authorList>
    </citation>
    <scope>NUCLEOTIDE SEQUENCE [LARGE SCALE GENOMIC DNA]</scope>
    <source>
        <strain evidence="2 3">LMG 30640</strain>
    </source>
</reference>
<keyword evidence="1" id="KW-0732">Signal</keyword>
<name>A0ABX0JMZ2_9PROT</name>
<organism evidence="2 3">
    <name type="scientific">Acetobacter musti</name>
    <dbReference type="NCBI Taxonomy" id="864732"/>
    <lineage>
        <taxon>Bacteria</taxon>
        <taxon>Pseudomonadati</taxon>
        <taxon>Pseudomonadota</taxon>
        <taxon>Alphaproteobacteria</taxon>
        <taxon>Acetobacterales</taxon>
        <taxon>Acetobacteraceae</taxon>
        <taxon>Acetobacter</taxon>
    </lineage>
</organism>
<dbReference type="EMBL" id="WOTB01000009">
    <property type="protein sequence ID" value="NHN84761.1"/>
    <property type="molecule type" value="Genomic_DNA"/>
</dbReference>
<feature type="signal peptide" evidence="1">
    <location>
        <begin position="1"/>
        <end position="25"/>
    </location>
</feature>
<feature type="chain" id="PRO_5045578455" description="DUF4154 domain-containing protein" evidence="1">
    <location>
        <begin position="26"/>
        <end position="184"/>
    </location>
</feature>
<evidence type="ECO:0000313" key="3">
    <source>
        <dbReference type="Proteomes" id="UP000635278"/>
    </source>
</evidence>
<sequence length="184" mass="19577">MRRLFRFTGRVKRCLAIGCVGCAVAAAAPEGDQPAFNDKDLAILGQTLHFIDPPPEGEVRIAVVFNPLVAGSQDEAAQIVREFPTDFTVSGIPMHPFSISLDQIGQATFGAVISAAGAGTGALRQALSRQHAICVTNHPEQVSAGYCQIYITSQPSVDIRLNQSASDAANVHFATAFRLMVRAL</sequence>
<evidence type="ECO:0008006" key="4">
    <source>
        <dbReference type="Google" id="ProtNLM"/>
    </source>
</evidence>
<dbReference type="RefSeq" id="WP_173583144.1">
    <property type="nucleotide sequence ID" value="NZ_WOTB01000009.1"/>
</dbReference>
<evidence type="ECO:0000256" key="1">
    <source>
        <dbReference type="SAM" id="SignalP"/>
    </source>
</evidence>
<gene>
    <name evidence="2" type="ORF">GOB93_08905</name>
</gene>